<protein>
    <submittedName>
        <fullName evidence="1">Uncharacterized protein</fullName>
    </submittedName>
</protein>
<keyword evidence="2" id="KW-1185">Reference proteome</keyword>
<dbReference type="EMBL" id="JAOPJF010000076">
    <property type="protein sequence ID" value="KAK1140716.1"/>
    <property type="molecule type" value="Genomic_DNA"/>
</dbReference>
<name>A0ACC3ASJ5_9EURO</name>
<accession>A0ACC3ASJ5</accession>
<comment type="caution">
    <text evidence="1">The sequence shown here is derived from an EMBL/GenBank/DDBJ whole genome shotgun (WGS) entry which is preliminary data.</text>
</comment>
<evidence type="ECO:0000313" key="2">
    <source>
        <dbReference type="Proteomes" id="UP001177260"/>
    </source>
</evidence>
<organism evidence="1 2">
    <name type="scientific">Aspergillus melleus</name>
    <dbReference type="NCBI Taxonomy" id="138277"/>
    <lineage>
        <taxon>Eukaryota</taxon>
        <taxon>Fungi</taxon>
        <taxon>Dikarya</taxon>
        <taxon>Ascomycota</taxon>
        <taxon>Pezizomycotina</taxon>
        <taxon>Eurotiomycetes</taxon>
        <taxon>Eurotiomycetidae</taxon>
        <taxon>Eurotiales</taxon>
        <taxon>Aspergillaceae</taxon>
        <taxon>Aspergillus</taxon>
        <taxon>Aspergillus subgen. Circumdati</taxon>
    </lineage>
</organism>
<sequence>MELSSMVSMTHVPAMLPSMEHDGHCDCSYMHEAKPWSIKTEQPDAPSLAPLRNTHVRNGQPTPPPYDDKNVQQASTLDFYTMTRYPVNGFHPVNAHPPPLPPLPLTSCSCNGNVEQPPLNGHDGSRSSPPPKRRRNSTSVTTAKTEVEQQKASRSKFLERNRVAASKCRQKKKDHCERLQARYDLEVDRRERLLNDRSSLTTEILVLKNEAIAHAQCGNEPINNYLNGMVTDLHKKCGGGPRPSLDMIAPEYVAMSMPSPDTSAFGFDGPMQVSPPSPATLEREVLEETARRASIHSMVTDFSYSLMVGEPDDTMEPEIDFDSLLDVDRCA</sequence>
<evidence type="ECO:0000313" key="1">
    <source>
        <dbReference type="EMBL" id="KAK1140716.1"/>
    </source>
</evidence>
<gene>
    <name evidence="1" type="ORF">N8T08_009917</name>
</gene>
<dbReference type="Proteomes" id="UP001177260">
    <property type="component" value="Unassembled WGS sequence"/>
</dbReference>
<reference evidence="1 2" key="1">
    <citation type="journal article" date="2023" name="ACS Omega">
        <title>Identification of the Neoaspergillic Acid Biosynthesis Gene Cluster by Establishing an In Vitro CRISPR-Ribonucleoprotein Genetic System in Aspergillus melleus.</title>
        <authorList>
            <person name="Yuan B."/>
            <person name="Grau M.F."/>
            <person name="Murata R.M."/>
            <person name="Torok T."/>
            <person name="Venkateswaran K."/>
            <person name="Stajich J.E."/>
            <person name="Wang C.C.C."/>
        </authorList>
    </citation>
    <scope>NUCLEOTIDE SEQUENCE [LARGE SCALE GENOMIC DNA]</scope>
    <source>
        <strain evidence="1 2">IMV 1140</strain>
    </source>
</reference>
<proteinExistence type="predicted"/>